<dbReference type="PANTHER" id="PTHR30061">
    <property type="entry name" value="MALTOSE-BINDING PERIPLASMIC PROTEIN"/>
    <property type="match status" value="1"/>
</dbReference>
<dbReference type="NCBIfam" id="NF007011">
    <property type="entry name" value="PRK09474.1"/>
    <property type="match status" value="1"/>
</dbReference>
<dbReference type="eggNOG" id="COG2182">
    <property type="taxonomic scope" value="Bacteria"/>
</dbReference>
<dbReference type="GO" id="GO:0042956">
    <property type="term" value="P:maltodextrin transmembrane transport"/>
    <property type="evidence" value="ECO:0007669"/>
    <property type="project" value="TreeGrafter"/>
</dbReference>
<feature type="chain" id="PRO_5039933387" evidence="6">
    <location>
        <begin position="30"/>
        <end position="400"/>
    </location>
</feature>
<dbReference type="OrthoDB" id="9766758at2"/>
<evidence type="ECO:0000256" key="3">
    <source>
        <dbReference type="ARBA" id="ARBA00022597"/>
    </source>
</evidence>
<reference evidence="7 8" key="1">
    <citation type="journal article" date="2010" name="Stand. Genomic Sci.">
        <title>Complete genome sequence of Haliangium ochraceum type strain (SMP-2).</title>
        <authorList>
            <consortium name="US DOE Joint Genome Institute (JGI-PGF)"/>
            <person name="Ivanova N."/>
            <person name="Daum C."/>
            <person name="Lang E."/>
            <person name="Abt B."/>
            <person name="Kopitz M."/>
            <person name="Saunders E."/>
            <person name="Lapidus A."/>
            <person name="Lucas S."/>
            <person name="Glavina Del Rio T."/>
            <person name="Nolan M."/>
            <person name="Tice H."/>
            <person name="Copeland A."/>
            <person name="Cheng J.F."/>
            <person name="Chen F."/>
            <person name="Bruce D."/>
            <person name="Goodwin L."/>
            <person name="Pitluck S."/>
            <person name="Mavromatis K."/>
            <person name="Pati A."/>
            <person name="Mikhailova N."/>
            <person name="Chen A."/>
            <person name="Palaniappan K."/>
            <person name="Land M."/>
            <person name="Hauser L."/>
            <person name="Chang Y.J."/>
            <person name="Jeffries C.D."/>
            <person name="Detter J.C."/>
            <person name="Brettin T."/>
            <person name="Rohde M."/>
            <person name="Goker M."/>
            <person name="Bristow J."/>
            <person name="Markowitz V."/>
            <person name="Eisen J.A."/>
            <person name="Hugenholtz P."/>
            <person name="Kyrpides N.C."/>
            <person name="Klenk H.P."/>
        </authorList>
    </citation>
    <scope>NUCLEOTIDE SEQUENCE [LARGE SCALE GENOMIC DNA]</scope>
    <source>
        <strain evidence="8">DSM 14365 / CIP 107738 / JCM 11303 / AJ 13395 / SMP-2</strain>
    </source>
</reference>
<gene>
    <name evidence="7" type="ordered locus">Hoch_5151</name>
</gene>
<dbReference type="GO" id="GO:0055052">
    <property type="term" value="C:ATP-binding cassette (ABC) transporter complex, substrate-binding subunit-containing"/>
    <property type="evidence" value="ECO:0007669"/>
    <property type="project" value="TreeGrafter"/>
</dbReference>
<sequence>MHRVLAKLGFITATAIAVLATSLGGQALADEQGTLTVWINGDKGYRGLEQIGKRFTKDTGVKVVVEHPEDAPGKFQQAAATGQGPDIFFWAHDRAGEWVQAGLIEPVKPDAKFARQFERMAWDAWKFGGKYYGYPVAIEAIALIYNTDLVKTPPKSFDQVVALNAQLSKQGKSAILWDYNNTYFTWPLLAANGGYVFKRQANGDYNAKDVGVNNAGALKGANLLLELIQKGIMPKGAAYETMEGKMLKGELGMMISGPWAWENLRKNKIPFSIAPIPSIAGKPARPFVGVLGAMINRSSSDKDLAREFLEKYVLNARGLDNINSAVPLGVPANKSYYRQLAKKDPLVKQTMLSAKNGMLMPSHPKMGSFWSAMQSALENITNQRQPPKQALDAAARRMAN</sequence>
<feature type="region of interest" description="Disordered" evidence="5">
    <location>
        <begin position="381"/>
        <end position="400"/>
    </location>
</feature>
<dbReference type="Pfam" id="PF01547">
    <property type="entry name" value="SBP_bac_1"/>
    <property type="match status" value="1"/>
</dbReference>
<dbReference type="PRINTS" id="PR00181">
    <property type="entry name" value="MALTOSEBP"/>
</dbReference>
<dbReference type="InterPro" id="IPR006059">
    <property type="entry name" value="SBP"/>
</dbReference>
<dbReference type="STRING" id="502025.Hoch_5151"/>
<keyword evidence="4 6" id="KW-0732">Signal</keyword>
<dbReference type="Proteomes" id="UP000001880">
    <property type="component" value="Chromosome"/>
</dbReference>
<evidence type="ECO:0000313" key="8">
    <source>
        <dbReference type="Proteomes" id="UP000001880"/>
    </source>
</evidence>
<dbReference type="Gene3D" id="3.40.190.10">
    <property type="entry name" value="Periplasmic binding protein-like II"/>
    <property type="match status" value="2"/>
</dbReference>
<dbReference type="InterPro" id="IPR006060">
    <property type="entry name" value="Maltose/Cyclodextrin-bd"/>
</dbReference>
<feature type="signal peptide" evidence="6">
    <location>
        <begin position="1"/>
        <end position="29"/>
    </location>
</feature>
<dbReference type="KEGG" id="hoh:Hoch_5151"/>
<dbReference type="GO" id="GO:0015768">
    <property type="term" value="P:maltose transport"/>
    <property type="evidence" value="ECO:0007669"/>
    <property type="project" value="TreeGrafter"/>
</dbReference>
<keyword evidence="2" id="KW-0813">Transport</keyword>
<evidence type="ECO:0000256" key="1">
    <source>
        <dbReference type="ARBA" id="ARBA00008520"/>
    </source>
</evidence>
<dbReference type="RefSeq" id="WP_012830231.1">
    <property type="nucleotide sequence ID" value="NC_013440.1"/>
</dbReference>
<keyword evidence="8" id="KW-1185">Reference proteome</keyword>
<dbReference type="HOGENOM" id="CLU_031285_17_0_7"/>
<dbReference type="AlphaFoldDB" id="D0LWI9"/>
<evidence type="ECO:0000256" key="4">
    <source>
        <dbReference type="ARBA" id="ARBA00022729"/>
    </source>
</evidence>
<evidence type="ECO:0000256" key="2">
    <source>
        <dbReference type="ARBA" id="ARBA00022448"/>
    </source>
</evidence>
<comment type="similarity">
    <text evidence="1">Belongs to the bacterial solute-binding protein 1 family.</text>
</comment>
<dbReference type="GO" id="GO:1901982">
    <property type="term" value="F:maltose binding"/>
    <property type="evidence" value="ECO:0007669"/>
    <property type="project" value="TreeGrafter"/>
</dbReference>
<evidence type="ECO:0000256" key="5">
    <source>
        <dbReference type="SAM" id="MobiDB-lite"/>
    </source>
</evidence>
<dbReference type="PANTHER" id="PTHR30061:SF50">
    <property type="entry name" value="MALTOSE_MALTODEXTRIN-BINDING PERIPLASMIC PROTEIN"/>
    <property type="match status" value="1"/>
</dbReference>
<evidence type="ECO:0000313" key="7">
    <source>
        <dbReference type="EMBL" id="ACY17639.1"/>
    </source>
</evidence>
<protein>
    <submittedName>
        <fullName evidence="7">Extracellular solute-binding protein family 1</fullName>
    </submittedName>
</protein>
<dbReference type="GO" id="GO:0015144">
    <property type="term" value="F:carbohydrate transmembrane transporter activity"/>
    <property type="evidence" value="ECO:0007669"/>
    <property type="project" value="InterPro"/>
</dbReference>
<accession>D0LWI9</accession>
<dbReference type="SUPFAM" id="SSF53850">
    <property type="entry name" value="Periplasmic binding protein-like II"/>
    <property type="match status" value="1"/>
</dbReference>
<proteinExistence type="inferred from homology"/>
<dbReference type="EMBL" id="CP001804">
    <property type="protein sequence ID" value="ACY17639.1"/>
    <property type="molecule type" value="Genomic_DNA"/>
</dbReference>
<name>D0LWI9_HALO1</name>
<dbReference type="CDD" id="cd13656">
    <property type="entry name" value="PBP2_MBP"/>
    <property type="match status" value="1"/>
</dbReference>
<evidence type="ECO:0000256" key="6">
    <source>
        <dbReference type="SAM" id="SignalP"/>
    </source>
</evidence>
<keyword evidence="3" id="KW-0762">Sugar transport</keyword>
<organism evidence="7 8">
    <name type="scientific">Haliangium ochraceum (strain DSM 14365 / JCM 11303 / SMP-2)</name>
    <dbReference type="NCBI Taxonomy" id="502025"/>
    <lineage>
        <taxon>Bacteria</taxon>
        <taxon>Pseudomonadati</taxon>
        <taxon>Myxococcota</taxon>
        <taxon>Polyangia</taxon>
        <taxon>Haliangiales</taxon>
        <taxon>Kofleriaceae</taxon>
        <taxon>Haliangium</taxon>
    </lineage>
</organism>